<protein>
    <submittedName>
        <fullName evidence="1">Uncharacterized protein</fullName>
    </submittedName>
</protein>
<accession>A0A286H2D6</accession>
<dbReference type="EMBL" id="OCNJ01000028">
    <property type="protein sequence ID" value="SOE01852.1"/>
    <property type="molecule type" value="Genomic_DNA"/>
</dbReference>
<keyword evidence="2" id="KW-1185">Reference proteome</keyword>
<gene>
    <name evidence="1" type="ORF">SAMN05421508_1285</name>
</gene>
<sequence>MQFVPVRGSDRKLVVDDQDYDLVGNHPVSTAGAQDLSAVA</sequence>
<organism evidence="1 2">
    <name type="scientific">Caenispirillum bisanense</name>
    <dbReference type="NCBI Taxonomy" id="414052"/>
    <lineage>
        <taxon>Bacteria</taxon>
        <taxon>Pseudomonadati</taxon>
        <taxon>Pseudomonadota</taxon>
        <taxon>Alphaproteobacteria</taxon>
        <taxon>Rhodospirillales</taxon>
        <taxon>Novispirillaceae</taxon>
        <taxon>Caenispirillum</taxon>
    </lineage>
</organism>
<proteinExistence type="predicted"/>
<reference evidence="1 2" key="1">
    <citation type="submission" date="2017-09" db="EMBL/GenBank/DDBJ databases">
        <authorList>
            <person name="Ehlers B."/>
            <person name="Leendertz F.H."/>
        </authorList>
    </citation>
    <scope>NUCLEOTIDE SEQUENCE [LARGE SCALE GENOMIC DNA]</scope>
    <source>
        <strain evidence="1 2">USBA 140</strain>
    </source>
</reference>
<dbReference type="RefSeq" id="WP_281257969.1">
    <property type="nucleotide sequence ID" value="NZ_OCNJ01000028.1"/>
</dbReference>
<evidence type="ECO:0000313" key="2">
    <source>
        <dbReference type="Proteomes" id="UP000219621"/>
    </source>
</evidence>
<evidence type="ECO:0000313" key="1">
    <source>
        <dbReference type="EMBL" id="SOE01852.1"/>
    </source>
</evidence>
<name>A0A286H2D6_9PROT</name>
<dbReference type="AlphaFoldDB" id="A0A286H2D6"/>
<dbReference type="Proteomes" id="UP000219621">
    <property type="component" value="Unassembled WGS sequence"/>
</dbReference>